<dbReference type="VEuPathDB" id="MicrosporidiaDB:NCER_101210"/>
<keyword evidence="3" id="KW-1185">Reference proteome</keyword>
<dbReference type="AlphaFoldDB" id="A0A0F9ZF07"/>
<dbReference type="Proteomes" id="UP000034350">
    <property type="component" value="Unassembled WGS sequence"/>
</dbReference>
<dbReference type="EMBL" id="JPQZ01000008">
    <property type="protein sequence ID" value="KKO76014.1"/>
    <property type="molecule type" value="Genomic_DNA"/>
</dbReference>
<dbReference type="OrthoDB" id="2194158at2759"/>
<evidence type="ECO:0000313" key="2">
    <source>
        <dbReference type="EMBL" id="KKO76014.1"/>
    </source>
</evidence>
<dbReference type="GeneID" id="36321437"/>
<proteinExistence type="predicted"/>
<dbReference type="RefSeq" id="XP_024331756.1">
    <property type="nucleotide sequence ID" value="XM_024476484.1"/>
</dbReference>
<dbReference type="VEuPathDB" id="MicrosporidiaDB:G9O61_00g011840"/>
<dbReference type="OMA" id="WARILMI"/>
<sequence length="185" mass="21728">MNILFYSICFFCRYVELEPLETLTMKDRVKNNTMYKFIYNTFGAKSVEVTLFDDLKRTIGKYTKTNGVIFTRLSSTGFLTIEIKNKNPEKIKFGYRCPDVNKEVQGALGPIKDEDAVAELLSVLENNILSQRRQIEKYENHFNLVTKSKTWVFRFVLFEIFTSIGILYYLHKNTLKMFEKKHVGN</sequence>
<name>A0A0F9ZF07_9MICR</name>
<gene>
    <name evidence="2" type="ORF">AAJ76_800073984</name>
</gene>
<keyword evidence="1" id="KW-0812">Transmembrane</keyword>
<comment type="caution">
    <text evidence="2">The sequence shown here is derived from an EMBL/GenBank/DDBJ whole genome shotgun (WGS) entry which is preliminary data.</text>
</comment>
<accession>A0A0F9ZF07</accession>
<keyword evidence="1" id="KW-0472">Membrane</keyword>
<protein>
    <submittedName>
        <fullName evidence="2">Endoplasmic reticulum membrane protein</fullName>
    </submittedName>
</protein>
<feature type="transmembrane region" description="Helical" evidence="1">
    <location>
        <begin position="151"/>
        <end position="170"/>
    </location>
</feature>
<dbReference type="VEuPathDB" id="MicrosporidiaDB:AAJ76_800073984"/>
<evidence type="ECO:0000313" key="3">
    <source>
        <dbReference type="Proteomes" id="UP000034350"/>
    </source>
</evidence>
<reference evidence="2 3" key="1">
    <citation type="journal article" date="2015" name="Environ. Microbiol.">
        <title>Genome analyses suggest the presence of polyploidy and recent human-driven expansions in eight global populations of the honeybee pathogen Nosema ceranae.</title>
        <authorList>
            <person name="Pelin A."/>
            <person name="Selman M."/>
            <person name="Aris-Brosou S."/>
            <person name="Farinelli L."/>
            <person name="Corradi N."/>
        </authorList>
    </citation>
    <scope>NUCLEOTIDE SEQUENCE [LARGE SCALE GENOMIC DNA]</scope>
    <source>
        <strain evidence="2 3">PA08 1199</strain>
    </source>
</reference>
<evidence type="ECO:0000256" key="1">
    <source>
        <dbReference type="SAM" id="Phobius"/>
    </source>
</evidence>
<keyword evidence="1" id="KW-1133">Transmembrane helix</keyword>
<organism evidence="2 3">
    <name type="scientific">Vairimorpha ceranae</name>
    <dbReference type="NCBI Taxonomy" id="40302"/>
    <lineage>
        <taxon>Eukaryota</taxon>
        <taxon>Fungi</taxon>
        <taxon>Fungi incertae sedis</taxon>
        <taxon>Microsporidia</taxon>
        <taxon>Nosematidae</taxon>
        <taxon>Vairimorpha</taxon>
    </lineage>
</organism>